<name>A0ABX2FYK0_9BURK</name>
<evidence type="ECO:0000256" key="6">
    <source>
        <dbReference type="ARBA" id="ARBA00023239"/>
    </source>
</evidence>
<keyword evidence="11" id="KW-1185">Reference proteome</keyword>
<dbReference type="Gene3D" id="3.40.1050.10">
    <property type="entry name" value="Carbonic anhydrase"/>
    <property type="match status" value="1"/>
</dbReference>
<dbReference type="InterPro" id="IPR045066">
    <property type="entry name" value="Beta_CA_cladeB"/>
</dbReference>
<comment type="similarity">
    <text evidence="2 8">Belongs to the beta-class carbonic anhydrase family.</text>
</comment>
<dbReference type="Proteomes" id="UP001516061">
    <property type="component" value="Unassembled WGS sequence"/>
</dbReference>
<comment type="function">
    <text evidence="8">Reversible hydration of carbon dioxide.</text>
</comment>
<dbReference type="SMART" id="SM00947">
    <property type="entry name" value="Pro_CA"/>
    <property type="match status" value="1"/>
</dbReference>
<reference evidence="10 11" key="1">
    <citation type="submission" date="2020-05" db="EMBL/GenBank/DDBJ databases">
        <title>Genomic Encyclopedia of Type Strains, Phase IV (KMG-V): Genome sequencing to study the core and pangenomes of soil and plant-associated prokaryotes.</title>
        <authorList>
            <person name="Whitman W."/>
        </authorList>
    </citation>
    <scope>NUCLEOTIDE SEQUENCE [LARGE SCALE GENOMIC DNA]</scope>
    <source>
        <strain evidence="10 11">C29</strain>
    </source>
</reference>
<dbReference type="PANTHER" id="PTHR11002:SF76">
    <property type="entry name" value="CARBONIC ANHYDRASE"/>
    <property type="match status" value="1"/>
</dbReference>
<keyword evidence="6 8" id="KW-0456">Lyase</keyword>
<dbReference type="PANTHER" id="PTHR11002">
    <property type="entry name" value="CARBONIC ANHYDRASE"/>
    <property type="match status" value="1"/>
</dbReference>
<dbReference type="EMBL" id="JABSNM010000001">
    <property type="protein sequence ID" value="NRT54621.1"/>
    <property type="molecule type" value="Genomic_DNA"/>
</dbReference>
<proteinExistence type="inferred from homology"/>
<accession>A0ABX2FYK0</accession>
<evidence type="ECO:0000313" key="11">
    <source>
        <dbReference type="Proteomes" id="UP001516061"/>
    </source>
</evidence>
<dbReference type="PROSITE" id="PS00705">
    <property type="entry name" value="PROK_CO2_ANHYDRASE_2"/>
    <property type="match status" value="1"/>
</dbReference>
<comment type="catalytic activity">
    <reaction evidence="7 8">
        <text>hydrogencarbonate + H(+) = CO2 + H2O</text>
        <dbReference type="Rhea" id="RHEA:10748"/>
        <dbReference type="ChEBI" id="CHEBI:15377"/>
        <dbReference type="ChEBI" id="CHEBI:15378"/>
        <dbReference type="ChEBI" id="CHEBI:16526"/>
        <dbReference type="ChEBI" id="CHEBI:17544"/>
        <dbReference type="EC" id="4.2.1.1"/>
    </reaction>
</comment>
<evidence type="ECO:0000256" key="7">
    <source>
        <dbReference type="ARBA" id="ARBA00048348"/>
    </source>
</evidence>
<evidence type="ECO:0000256" key="5">
    <source>
        <dbReference type="ARBA" id="ARBA00022833"/>
    </source>
</evidence>
<dbReference type="InterPro" id="IPR001765">
    <property type="entry name" value="Carbonic_anhydrase"/>
</dbReference>
<feature type="region of interest" description="Disordered" evidence="9">
    <location>
        <begin position="201"/>
        <end position="229"/>
    </location>
</feature>
<dbReference type="Pfam" id="PF00484">
    <property type="entry name" value="Pro_CA"/>
    <property type="match status" value="1"/>
</dbReference>
<evidence type="ECO:0000256" key="8">
    <source>
        <dbReference type="RuleBase" id="RU003956"/>
    </source>
</evidence>
<gene>
    <name evidence="10" type="ORF">HNQ01_000328</name>
</gene>
<evidence type="ECO:0000256" key="4">
    <source>
        <dbReference type="ARBA" id="ARBA00022723"/>
    </source>
</evidence>
<dbReference type="CDD" id="cd00884">
    <property type="entry name" value="beta_CA_cladeB"/>
    <property type="match status" value="1"/>
</dbReference>
<evidence type="ECO:0000256" key="3">
    <source>
        <dbReference type="ARBA" id="ARBA00012925"/>
    </source>
</evidence>
<dbReference type="InterPro" id="IPR036874">
    <property type="entry name" value="Carbonic_anhydrase_sf"/>
</dbReference>
<dbReference type="EC" id="4.2.1.1" evidence="3 8"/>
<evidence type="ECO:0000256" key="1">
    <source>
        <dbReference type="ARBA" id="ARBA00001947"/>
    </source>
</evidence>
<dbReference type="PROSITE" id="PS00704">
    <property type="entry name" value="PROK_CO2_ANHYDRASE_1"/>
    <property type="match status" value="1"/>
</dbReference>
<comment type="cofactor">
    <cofactor evidence="1">
        <name>Zn(2+)</name>
        <dbReference type="ChEBI" id="CHEBI:29105"/>
    </cofactor>
</comment>
<evidence type="ECO:0000256" key="9">
    <source>
        <dbReference type="SAM" id="MobiDB-lite"/>
    </source>
</evidence>
<comment type="caution">
    <text evidence="10">The sequence shown here is derived from an EMBL/GenBank/DDBJ whole genome shotgun (WGS) entry which is preliminary data.</text>
</comment>
<feature type="compositionally biased region" description="Pro residues" evidence="9">
    <location>
        <begin position="217"/>
        <end position="229"/>
    </location>
</feature>
<organism evidence="10 11">
    <name type="scientific">Sphaerotilus uruguayifluvii</name>
    <dbReference type="NCBI Taxonomy" id="2735897"/>
    <lineage>
        <taxon>Bacteria</taxon>
        <taxon>Pseudomonadati</taxon>
        <taxon>Pseudomonadota</taxon>
        <taxon>Betaproteobacteria</taxon>
        <taxon>Burkholderiales</taxon>
        <taxon>Sphaerotilaceae</taxon>
        <taxon>Sphaerotilus</taxon>
    </lineage>
</organism>
<dbReference type="GO" id="GO:0004089">
    <property type="term" value="F:carbonate dehydratase activity"/>
    <property type="evidence" value="ECO:0007669"/>
    <property type="project" value="UniProtKB-EC"/>
</dbReference>
<evidence type="ECO:0000313" key="10">
    <source>
        <dbReference type="EMBL" id="NRT54621.1"/>
    </source>
</evidence>
<keyword evidence="5 8" id="KW-0862">Zinc</keyword>
<dbReference type="SUPFAM" id="SSF53056">
    <property type="entry name" value="beta-carbonic anhydrase, cab"/>
    <property type="match status" value="1"/>
</dbReference>
<evidence type="ECO:0000256" key="2">
    <source>
        <dbReference type="ARBA" id="ARBA00006217"/>
    </source>
</evidence>
<dbReference type="InterPro" id="IPR015892">
    <property type="entry name" value="Carbonic_anhydrase_CS"/>
</dbReference>
<protein>
    <recommendedName>
        <fullName evidence="3 8">Carbonic anhydrase</fullName>
        <ecNumber evidence="3 8">4.2.1.1</ecNumber>
    </recommendedName>
    <alternativeName>
        <fullName evidence="8">Carbonate dehydratase</fullName>
    </alternativeName>
</protein>
<keyword evidence="4" id="KW-0479">Metal-binding</keyword>
<sequence length="229" mass="24956">MPDDLLARLKRFREDTFPGSREQFHELVAQGQRPSTLFIGCSDSRLVPYLLTGAGPGELFMIRNVAAFVPPHDGSAGFHGTAAAIEYAVLALEVERIIVCGHSHCGGIRALYFGHPVGASNLGAWLELGRDAALPVRPSPEALRRTEQRAVVLQLERLMSYPMVRERVEAGRLTLHGWHYVIEDGEVHVFDVEHGRFVPAAESSHAGTGPYRAAVDPGPPPMAPCPRPA</sequence>
<dbReference type="RefSeq" id="WP_173803558.1">
    <property type="nucleotide sequence ID" value="NZ_JABSNM010000001.1"/>
</dbReference>